<dbReference type="GO" id="GO:0000287">
    <property type="term" value="F:magnesium ion binding"/>
    <property type="evidence" value="ECO:0007669"/>
    <property type="project" value="UniProtKB-UniRule"/>
</dbReference>
<feature type="binding site" evidence="9">
    <location>
        <begin position="17"/>
        <end position="22"/>
    </location>
    <ligand>
        <name>ATP</name>
        <dbReference type="ChEBI" id="CHEBI:30616"/>
    </ligand>
</feature>
<dbReference type="PANTHER" id="PTHR43210:SF2">
    <property type="entry name" value="ATP-DEPENDENT DETHIOBIOTIN SYNTHETASE BIOD 2"/>
    <property type="match status" value="1"/>
</dbReference>
<feature type="binding site" evidence="9">
    <location>
        <begin position="208"/>
        <end position="210"/>
    </location>
    <ligand>
        <name>ATP</name>
        <dbReference type="ChEBI" id="CHEBI:30616"/>
    </ligand>
</feature>
<protein>
    <recommendedName>
        <fullName evidence="9">ATP-dependent dethiobiotin synthetase BioD</fullName>
        <ecNumber evidence="9">6.3.3.3</ecNumber>
    </recommendedName>
    <alternativeName>
        <fullName evidence="9">DTB synthetase</fullName>
        <shortName evidence="9">DTBS</shortName>
    </alternativeName>
    <alternativeName>
        <fullName evidence="9">Dethiobiotin synthase</fullName>
    </alternativeName>
</protein>
<evidence type="ECO:0000256" key="7">
    <source>
        <dbReference type="ARBA" id="ARBA00022842"/>
    </source>
</evidence>
<feature type="binding site" evidence="9">
    <location>
        <position position="21"/>
    </location>
    <ligand>
        <name>Mg(2+)</name>
        <dbReference type="ChEBI" id="CHEBI:18420"/>
    </ligand>
</feature>
<dbReference type="HAMAP" id="MF_00336">
    <property type="entry name" value="BioD"/>
    <property type="match status" value="1"/>
</dbReference>
<dbReference type="GO" id="GO:0005524">
    <property type="term" value="F:ATP binding"/>
    <property type="evidence" value="ECO:0007669"/>
    <property type="project" value="UniProtKB-UniRule"/>
</dbReference>
<dbReference type="InterPro" id="IPR027417">
    <property type="entry name" value="P-loop_NTPase"/>
</dbReference>
<gene>
    <name evidence="9 10" type="primary">bioD</name>
    <name evidence="10" type="ORF">C2E25_16035</name>
</gene>
<dbReference type="OrthoDB" id="9802097at2"/>
<evidence type="ECO:0000256" key="5">
    <source>
        <dbReference type="ARBA" id="ARBA00022756"/>
    </source>
</evidence>
<keyword evidence="7 9" id="KW-0460">Magnesium</keyword>
<comment type="caution">
    <text evidence="9">Lacks conserved residue(s) required for the propagation of feature annotation.</text>
</comment>
<comment type="subcellular location">
    <subcellularLocation>
        <location evidence="9">Cytoplasm</location>
    </subcellularLocation>
</comment>
<dbReference type="Pfam" id="PF13500">
    <property type="entry name" value="AAA_26"/>
    <property type="match status" value="1"/>
</dbReference>
<feature type="binding site" evidence="9">
    <location>
        <position position="57"/>
    </location>
    <ligand>
        <name>ATP</name>
        <dbReference type="ChEBI" id="CHEBI:30616"/>
    </ligand>
</feature>
<comment type="cofactor">
    <cofactor evidence="9">
        <name>Mg(2+)</name>
        <dbReference type="ChEBI" id="CHEBI:18420"/>
    </cofactor>
</comment>
<comment type="catalytic activity">
    <reaction evidence="8">
        <text>(7R,8S)-8-amino-7-(carboxyamino)nonanoate + ATP = (4R,5S)-dethiobiotin + ADP + phosphate + H(+)</text>
        <dbReference type="Rhea" id="RHEA:63684"/>
        <dbReference type="ChEBI" id="CHEBI:15378"/>
        <dbReference type="ChEBI" id="CHEBI:30616"/>
        <dbReference type="ChEBI" id="CHEBI:43474"/>
        <dbReference type="ChEBI" id="CHEBI:149470"/>
        <dbReference type="ChEBI" id="CHEBI:149473"/>
        <dbReference type="ChEBI" id="CHEBI:456216"/>
    </reaction>
</comment>
<dbReference type="EC" id="6.3.3.3" evidence="9"/>
<evidence type="ECO:0000313" key="10">
    <source>
        <dbReference type="EMBL" id="PNU18759.1"/>
    </source>
</evidence>
<dbReference type="Proteomes" id="UP000236340">
    <property type="component" value="Unassembled WGS sequence"/>
</dbReference>
<feature type="binding site" evidence="9">
    <location>
        <position position="57"/>
    </location>
    <ligand>
        <name>Mg(2+)</name>
        <dbReference type="ChEBI" id="CHEBI:18420"/>
    </ligand>
</feature>
<comment type="caution">
    <text evidence="10">The sequence shown here is derived from an EMBL/GenBank/DDBJ whole genome shotgun (WGS) entry which is preliminary data.</text>
</comment>
<organism evidence="10 11">
    <name type="scientific">Geothermobacter hydrogeniphilus</name>
    <dbReference type="NCBI Taxonomy" id="1969733"/>
    <lineage>
        <taxon>Bacteria</taxon>
        <taxon>Pseudomonadati</taxon>
        <taxon>Thermodesulfobacteriota</taxon>
        <taxon>Desulfuromonadia</taxon>
        <taxon>Desulfuromonadales</taxon>
        <taxon>Geothermobacteraceae</taxon>
        <taxon>Geothermobacter</taxon>
    </lineage>
</organism>
<accession>A0A2K2H692</accession>
<evidence type="ECO:0000256" key="1">
    <source>
        <dbReference type="ARBA" id="ARBA00022490"/>
    </source>
</evidence>
<feature type="binding site" evidence="9">
    <location>
        <position position="46"/>
    </location>
    <ligand>
        <name>substrate</name>
    </ligand>
</feature>
<dbReference type="GO" id="GO:0005829">
    <property type="term" value="C:cytosol"/>
    <property type="evidence" value="ECO:0007669"/>
    <property type="project" value="TreeGrafter"/>
</dbReference>
<dbReference type="AlphaFoldDB" id="A0A2K2H692"/>
<dbReference type="UniPathway" id="UPA00078">
    <property type="reaction ID" value="UER00161"/>
</dbReference>
<keyword evidence="5 9" id="KW-0093">Biotin biosynthesis</keyword>
<evidence type="ECO:0000256" key="2">
    <source>
        <dbReference type="ARBA" id="ARBA00022598"/>
    </source>
</evidence>
<name>A0A2K2H692_9BACT</name>
<feature type="active site" evidence="9">
    <location>
        <position position="42"/>
    </location>
</feature>
<dbReference type="GO" id="GO:0004141">
    <property type="term" value="F:dethiobiotin synthase activity"/>
    <property type="evidence" value="ECO:0007669"/>
    <property type="project" value="UniProtKB-UniRule"/>
</dbReference>
<dbReference type="PANTHER" id="PTHR43210">
    <property type="entry name" value="DETHIOBIOTIN SYNTHETASE"/>
    <property type="match status" value="1"/>
</dbReference>
<comment type="similarity">
    <text evidence="9">Belongs to the dethiobiotin synthetase family.</text>
</comment>
<comment type="pathway">
    <text evidence="9">Cofactor biosynthesis; biotin biosynthesis; biotin from 7,8-diaminononanoate: step 1/2.</text>
</comment>
<dbReference type="Gene3D" id="3.40.50.300">
    <property type="entry name" value="P-loop containing nucleotide triphosphate hydrolases"/>
    <property type="match status" value="1"/>
</dbReference>
<reference evidence="10 11" key="1">
    <citation type="journal article" date="2018" name="Genome Announc.">
        <title>Genome Sequence of Geothermobacter sp. HR-1 Iron Reducer from the Loihi Seamount.</title>
        <authorList>
            <person name="Smith H."/>
            <person name="Abuyen K."/>
            <person name="Tremblay J."/>
            <person name="Savalia P."/>
            <person name="Perez-Rodriguez I."/>
            <person name="Emerson D."/>
            <person name="Tully B."/>
            <person name="Amend J."/>
        </authorList>
    </citation>
    <scope>NUCLEOTIDE SEQUENCE [LARGE SCALE GENOMIC DNA]</scope>
    <source>
        <strain evidence="10 11">HR-1</strain>
    </source>
</reference>
<keyword evidence="3 9" id="KW-0479">Metal-binding</keyword>
<comment type="function">
    <text evidence="9">Catalyzes a mechanistically unusual reaction, the ATP-dependent insertion of CO2 between the N7 and N8 nitrogen atoms of 7,8-diaminopelargonic acid (DAPA, also called 7,8-diammoniononanoate) to form a ureido ring.</text>
</comment>
<proteinExistence type="inferred from homology"/>
<sequence length="259" mass="26888">MAAANRAGIFITGTDTGVGKTLVAAVLARFLAERGLRVGVCKPIESGVANPAELGPDAGLLKWAAGSSETDDLISPYRFSAPLSPDQAAKLENCRIDFNKTAEAVDSITKKCDFTIIEGAGGLMAPLAGGLLVADLVKQLGFPLLVVARTELGTINHTLLTTFAARAMEIPTAGIILSGMPETPDQAQQNAPHALASLASCGVLACLPRVDGSEQQKVQSLAQILASSPTLPWLLSALNLTPQAAEKNARRQGVRNPGE</sequence>
<evidence type="ECO:0000256" key="6">
    <source>
        <dbReference type="ARBA" id="ARBA00022840"/>
    </source>
</evidence>
<keyword evidence="4 9" id="KW-0547">Nucleotide-binding</keyword>
<dbReference type="GO" id="GO:0009102">
    <property type="term" value="P:biotin biosynthetic process"/>
    <property type="evidence" value="ECO:0007669"/>
    <property type="project" value="UniProtKB-UniRule"/>
</dbReference>
<dbReference type="SUPFAM" id="SSF52540">
    <property type="entry name" value="P-loop containing nucleoside triphosphate hydrolases"/>
    <property type="match status" value="1"/>
</dbReference>
<comment type="catalytic activity">
    <reaction evidence="9">
        <text>(7R,8S)-7,8-diammoniononanoate + CO2 + ATP = (4R,5S)-dethiobiotin + ADP + phosphate + 3 H(+)</text>
        <dbReference type="Rhea" id="RHEA:15805"/>
        <dbReference type="ChEBI" id="CHEBI:15378"/>
        <dbReference type="ChEBI" id="CHEBI:16526"/>
        <dbReference type="ChEBI" id="CHEBI:30616"/>
        <dbReference type="ChEBI" id="CHEBI:43474"/>
        <dbReference type="ChEBI" id="CHEBI:149469"/>
        <dbReference type="ChEBI" id="CHEBI:149473"/>
        <dbReference type="ChEBI" id="CHEBI:456216"/>
        <dbReference type="EC" id="6.3.3.3"/>
    </reaction>
</comment>
<evidence type="ECO:0000256" key="9">
    <source>
        <dbReference type="HAMAP-Rule" id="MF_00336"/>
    </source>
</evidence>
<dbReference type="NCBIfam" id="TIGR00347">
    <property type="entry name" value="bioD"/>
    <property type="match status" value="1"/>
</dbReference>
<dbReference type="RefSeq" id="WP_103116733.1">
    <property type="nucleotide sequence ID" value="NZ_PPFX01000052.1"/>
</dbReference>
<evidence type="ECO:0000256" key="4">
    <source>
        <dbReference type="ARBA" id="ARBA00022741"/>
    </source>
</evidence>
<evidence type="ECO:0000256" key="3">
    <source>
        <dbReference type="ARBA" id="ARBA00022723"/>
    </source>
</evidence>
<dbReference type="EMBL" id="PPFX01000052">
    <property type="protein sequence ID" value="PNU18759.1"/>
    <property type="molecule type" value="Genomic_DNA"/>
</dbReference>
<comment type="subunit">
    <text evidence="9">Homodimer.</text>
</comment>
<feature type="binding site" evidence="9">
    <location>
        <begin position="118"/>
        <end position="121"/>
    </location>
    <ligand>
        <name>ATP</name>
        <dbReference type="ChEBI" id="CHEBI:30616"/>
    </ligand>
</feature>
<evidence type="ECO:0000256" key="8">
    <source>
        <dbReference type="ARBA" id="ARBA00047386"/>
    </source>
</evidence>
<dbReference type="CDD" id="cd03109">
    <property type="entry name" value="DTBS"/>
    <property type="match status" value="1"/>
</dbReference>
<keyword evidence="2 9" id="KW-0436">Ligase</keyword>
<evidence type="ECO:0000313" key="11">
    <source>
        <dbReference type="Proteomes" id="UP000236340"/>
    </source>
</evidence>
<dbReference type="InterPro" id="IPR004472">
    <property type="entry name" value="DTB_synth_BioD"/>
</dbReference>
<keyword evidence="1 9" id="KW-0963">Cytoplasm</keyword>
<dbReference type="PIRSF" id="PIRSF006755">
    <property type="entry name" value="DTB_synth"/>
    <property type="match status" value="1"/>
</dbReference>
<keyword evidence="6 9" id="KW-0067">ATP-binding</keyword>
<feature type="binding site" evidence="9">
    <location>
        <position position="118"/>
    </location>
    <ligand>
        <name>Mg(2+)</name>
        <dbReference type="ChEBI" id="CHEBI:18420"/>
    </ligand>
</feature>